<dbReference type="InterPro" id="IPR024977">
    <property type="entry name" value="Apc4-like_WD40_dom"/>
</dbReference>
<keyword evidence="2" id="KW-0132">Cell division</keyword>
<dbReference type="PANTHER" id="PTHR13260:SF0">
    <property type="entry name" value="ANAPHASE-PROMOTING COMPLEX SUBUNIT 4"/>
    <property type="match status" value="1"/>
</dbReference>
<dbReference type="PANTHER" id="PTHR13260">
    <property type="entry name" value="ANAPHASE PROMOTING COMPLEX SUBUNIT 4 APC4"/>
    <property type="match status" value="1"/>
</dbReference>
<evidence type="ECO:0000259" key="6">
    <source>
        <dbReference type="Pfam" id="PF12894"/>
    </source>
</evidence>
<evidence type="ECO:0000259" key="7">
    <source>
        <dbReference type="Pfam" id="PF12896"/>
    </source>
</evidence>
<reference evidence="8 9" key="1">
    <citation type="journal article" date="2016" name="Genome Announc.">
        <title>Genome Sequence of Madurella mycetomatis mm55, Isolated from a Human Mycetoma Case in Sudan.</title>
        <authorList>
            <person name="Smit S."/>
            <person name="Derks M.F."/>
            <person name="Bervoets S."/>
            <person name="Fahal A."/>
            <person name="van Leeuwen W."/>
            <person name="van Belkum A."/>
            <person name="van de Sande W.W."/>
        </authorList>
    </citation>
    <scope>NUCLEOTIDE SEQUENCE [LARGE SCALE GENOMIC DNA]</scope>
    <source>
        <strain evidence="9">mm55</strain>
    </source>
</reference>
<dbReference type="OrthoDB" id="2110451at2759"/>
<dbReference type="AlphaFoldDB" id="A0A175W6C6"/>
<evidence type="ECO:0000256" key="3">
    <source>
        <dbReference type="ARBA" id="ARBA00022776"/>
    </source>
</evidence>
<organism evidence="8 9">
    <name type="scientific">Madurella mycetomatis</name>
    <dbReference type="NCBI Taxonomy" id="100816"/>
    <lineage>
        <taxon>Eukaryota</taxon>
        <taxon>Fungi</taxon>
        <taxon>Dikarya</taxon>
        <taxon>Ascomycota</taxon>
        <taxon>Pezizomycotina</taxon>
        <taxon>Sordariomycetes</taxon>
        <taxon>Sordariomycetidae</taxon>
        <taxon>Sordariales</taxon>
        <taxon>Sordariales incertae sedis</taxon>
        <taxon>Madurella</taxon>
    </lineage>
</organism>
<sequence>MAADVPKLRLLGTSTLSTPVTGGHLACNPAIDLTATVGEANATLHVWRANDQLVSKHVERGKKVEGIRWKENGQFLAAGWSDGVVRLMGLESSKAVHHIRVYDSNASTPGEAKIGFISWSRNVTGESKRRRKGGPRRPERGVLLDGERTGDVALDLPHELTFLEVETALPKLSPLPVSGGSGDDMFLFSTTASLEFVFRPCMAEDADDVHVMVVGTADGGIHLSIYDSFVIGTFKHSPRTAKAEPGSSVFQLCGHGSHPEISSHMLLLRPQRSEENSIYLVPMDLTFIHHSPVNLSLLASKTTTLQNLLRYLKQTQSHMVGEWKSTRELPGRFLLGVQDDLKKIPNGGLTIVQALCHTVVTGHIFPPVKEWLVDSLAERGHKRWEKAVVSGLVNLRSLVHENFVPALERCGVILSRLLGIARFHGSEDSIGFNEAQINKLVDITSSLLMVAHKILLIVMDELEQFAVFSAWLRLEIDKQASSSLSEELTEKEATMDNLKVLSYIQNYLISSPLALYFGGVDKEDHNRNQALIEQAPSLLDVLDRELQRQEAGQPYMKELPQVDFLLGYLTSRANIVFKGIAQAEEQGVRFGQATELSVGQKIWKHDIQVNRQKKNYTYYVYGSCRLKADGSQLVYLIRADIPIINGVSGPALARACGFGVPVDTTIVDFRFLDDKSLLLLCSRGGMLRTLREAASHANDDPEEPKPALLHIAYQSANVPYREYTEGRRPPVMELDNIGDDGFSSWFGFSSASSFAPAHMEVQRANDLRGEIPARICLLGRDRMVYKIYALPEELASDRPVRGAGSQ</sequence>
<keyword evidence="4" id="KW-0833">Ubl conjugation pathway</keyword>
<evidence type="ECO:0000313" key="8">
    <source>
        <dbReference type="EMBL" id="KXX79069.1"/>
    </source>
</evidence>
<evidence type="ECO:0000256" key="4">
    <source>
        <dbReference type="ARBA" id="ARBA00022786"/>
    </source>
</evidence>
<dbReference type="STRING" id="100816.A0A175W6C6"/>
<evidence type="ECO:0000313" key="9">
    <source>
        <dbReference type="Proteomes" id="UP000078237"/>
    </source>
</evidence>
<proteinExistence type="predicted"/>
<dbReference type="GO" id="GO:0051301">
    <property type="term" value="P:cell division"/>
    <property type="evidence" value="ECO:0007669"/>
    <property type="project" value="UniProtKB-KW"/>
</dbReference>
<evidence type="ECO:0000256" key="1">
    <source>
        <dbReference type="ARBA" id="ARBA00016067"/>
    </source>
</evidence>
<dbReference type="GO" id="GO:0031145">
    <property type="term" value="P:anaphase-promoting complex-dependent catabolic process"/>
    <property type="evidence" value="ECO:0007669"/>
    <property type="project" value="InterPro"/>
</dbReference>
<dbReference type="Gene3D" id="2.130.10.10">
    <property type="entry name" value="YVTN repeat-like/Quinoprotein amine dehydrogenase"/>
    <property type="match status" value="1"/>
</dbReference>
<dbReference type="VEuPathDB" id="FungiDB:MMYC01_203061"/>
<dbReference type="Pfam" id="PF12894">
    <property type="entry name" value="ANAPC4_WD40"/>
    <property type="match status" value="1"/>
</dbReference>
<dbReference type="GO" id="GO:0005680">
    <property type="term" value="C:anaphase-promoting complex"/>
    <property type="evidence" value="ECO:0007669"/>
    <property type="project" value="InterPro"/>
</dbReference>
<dbReference type="EMBL" id="LCTW02000098">
    <property type="protein sequence ID" value="KXX79069.1"/>
    <property type="molecule type" value="Genomic_DNA"/>
</dbReference>
<evidence type="ECO:0000256" key="2">
    <source>
        <dbReference type="ARBA" id="ARBA00022618"/>
    </source>
</evidence>
<feature type="domain" description="Anaphase-promoting complex subunit 4-like WD40" evidence="6">
    <location>
        <begin position="28"/>
        <end position="121"/>
    </location>
</feature>
<accession>A0A175W6C6</accession>
<comment type="caution">
    <text evidence="8">The sequence shown here is derived from an EMBL/GenBank/DDBJ whole genome shotgun (WGS) entry which is preliminary data.</text>
</comment>
<feature type="domain" description="Anaphase-promoting complex subunit 4 long" evidence="7">
    <location>
        <begin position="279"/>
        <end position="481"/>
    </location>
</feature>
<dbReference type="Proteomes" id="UP000078237">
    <property type="component" value="Unassembled WGS sequence"/>
</dbReference>
<name>A0A175W6C6_9PEZI</name>
<dbReference type="InterPro" id="IPR024789">
    <property type="entry name" value="APC4"/>
</dbReference>
<dbReference type="InterPro" id="IPR024790">
    <property type="entry name" value="APC4_long_dom"/>
</dbReference>
<dbReference type="GO" id="GO:0034399">
    <property type="term" value="C:nuclear periphery"/>
    <property type="evidence" value="ECO:0007669"/>
    <property type="project" value="TreeGrafter"/>
</dbReference>
<keyword evidence="9" id="KW-1185">Reference proteome</keyword>
<keyword evidence="5" id="KW-0131">Cell cycle</keyword>
<dbReference type="InterPro" id="IPR015943">
    <property type="entry name" value="WD40/YVTN_repeat-like_dom_sf"/>
</dbReference>
<dbReference type="SUPFAM" id="SSF50978">
    <property type="entry name" value="WD40 repeat-like"/>
    <property type="match status" value="1"/>
</dbReference>
<keyword evidence="3" id="KW-0498">Mitosis</keyword>
<gene>
    <name evidence="8" type="ORF">MMYC01_203061</name>
</gene>
<dbReference type="InterPro" id="IPR036322">
    <property type="entry name" value="WD40_repeat_dom_sf"/>
</dbReference>
<dbReference type="GO" id="GO:0070979">
    <property type="term" value="P:protein K11-linked ubiquitination"/>
    <property type="evidence" value="ECO:0007669"/>
    <property type="project" value="TreeGrafter"/>
</dbReference>
<evidence type="ECO:0000256" key="5">
    <source>
        <dbReference type="ARBA" id="ARBA00023306"/>
    </source>
</evidence>
<dbReference type="Pfam" id="PF12896">
    <property type="entry name" value="ANAPC4"/>
    <property type="match status" value="1"/>
</dbReference>
<protein>
    <recommendedName>
        <fullName evidence="1">Anaphase-promoting complex subunit 4</fullName>
    </recommendedName>
</protein>